<dbReference type="EMBL" id="VJXR01000010">
    <property type="protein sequence ID" value="TRW46395.1"/>
    <property type="molecule type" value="Genomic_DNA"/>
</dbReference>
<name>A0A552WUM8_9MICO</name>
<gene>
    <name evidence="2" type="ORF">FJ693_05565</name>
</gene>
<evidence type="ECO:0000313" key="2">
    <source>
        <dbReference type="EMBL" id="TRW46395.1"/>
    </source>
</evidence>
<feature type="compositionally biased region" description="Basic residues" evidence="1">
    <location>
        <begin position="163"/>
        <end position="172"/>
    </location>
</feature>
<dbReference type="Proteomes" id="UP000318693">
    <property type="component" value="Unassembled WGS sequence"/>
</dbReference>
<evidence type="ECO:0000313" key="3">
    <source>
        <dbReference type="Proteomes" id="UP000318693"/>
    </source>
</evidence>
<comment type="caution">
    <text evidence="2">The sequence shown here is derived from an EMBL/GenBank/DDBJ whole genome shotgun (WGS) entry which is preliminary data.</text>
</comment>
<evidence type="ECO:0000256" key="1">
    <source>
        <dbReference type="SAM" id="MobiDB-lite"/>
    </source>
</evidence>
<dbReference type="AlphaFoldDB" id="A0A552WUM8"/>
<dbReference type="RefSeq" id="WP_143417539.1">
    <property type="nucleotide sequence ID" value="NZ_VJXR01000010.1"/>
</dbReference>
<sequence>MGHNQVARIMKAPYYAAREAETEVSIAKNEVRQARANGDPEAIRAALVNEAAAKAARSTPGPWGILTSTQRMVLWAIVIWADEAIEEGRTLDNPGGSWSCQISRTTIMVVTGLGKTAVDTAVNDLIRLGFLRVESGKEAGRTNMWTVVDMVDGPIRPPEPRNGRRRGRRRPRSSGEQNADPAPTPATAYVETETVVDAELVEEPSPLPRQSRADDEFEELFGEAVGGL</sequence>
<keyword evidence="3" id="KW-1185">Reference proteome</keyword>
<proteinExistence type="predicted"/>
<feature type="region of interest" description="Disordered" evidence="1">
    <location>
        <begin position="151"/>
        <end position="228"/>
    </location>
</feature>
<accession>A0A552WUM8</accession>
<reference evidence="2 3" key="1">
    <citation type="submission" date="2019-07" db="EMBL/GenBank/DDBJ databases">
        <title>Georgenia wutianyii sp. nov. and Georgenia *** sp. nov. isolated from plateau pika (Ochotona curzoniae) in the Qinghai-Tibet plateau of China.</title>
        <authorList>
            <person name="Tian Z."/>
        </authorList>
    </citation>
    <scope>NUCLEOTIDE SEQUENCE [LARGE SCALE GENOMIC DNA]</scope>
    <source>
        <strain evidence="2 3">Z446</strain>
    </source>
</reference>
<organism evidence="2 3">
    <name type="scientific">Georgenia yuyongxinii</name>
    <dbReference type="NCBI Taxonomy" id="2589797"/>
    <lineage>
        <taxon>Bacteria</taxon>
        <taxon>Bacillati</taxon>
        <taxon>Actinomycetota</taxon>
        <taxon>Actinomycetes</taxon>
        <taxon>Micrococcales</taxon>
        <taxon>Bogoriellaceae</taxon>
        <taxon>Georgenia</taxon>
    </lineage>
</organism>
<protein>
    <submittedName>
        <fullName evidence="2">Uncharacterized protein</fullName>
    </submittedName>
</protein>